<evidence type="ECO:0000256" key="2">
    <source>
        <dbReference type="ARBA" id="ARBA00022840"/>
    </source>
</evidence>
<keyword evidence="1" id="KW-0547">Nucleotide-binding</keyword>
<keyword evidence="2" id="KW-0067">ATP-binding</keyword>
<dbReference type="GO" id="GO:0044773">
    <property type="term" value="P:mitotic DNA damage checkpoint signaling"/>
    <property type="evidence" value="ECO:0007669"/>
    <property type="project" value="TreeGrafter"/>
</dbReference>
<dbReference type="PROSITE" id="PS00107">
    <property type="entry name" value="PROTEIN_KINASE_ATP"/>
    <property type="match status" value="1"/>
</dbReference>
<dbReference type="GO" id="GO:0005634">
    <property type="term" value="C:nucleus"/>
    <property type="evidence" value="ECO:0007669"/>
    <property type="project" value="TreeGrafter"/>
</dbReference>
<dbReference type="SUPFAM" id="SSF56112">
    <property type="entry name" value="Protein kinase-like (PK-like)"/>
    <property type="match status" value="1"/>
</dbReference>
<name>A0A6C0M163_9ZZZZ</name>
<dbReference type="CDD" id="cd14014">
    <property type="entry name" value="STKc_PknB_like"/>
    <property type="match status" value="1"/>
</dbReference>
<dbReference type="PANTHER" id="PTHR44167:SF24">
    <property type="entry name" value="SERINE_THREONINE-PROTEIN KINASE CHK2"/>
    <property type="match status" value="1"/>
</dbReference>
<proteinExistence type="predicted"/>
<dbReference type="GO" id="GO:0005737">
    <property type="term" value="C:cytoplasm"/>
    <property type="evidence" value="ECO:0007669"/>
    <property type="project" value="TreeGrafter"/>
</dbReference>
<dbReference type="PROSITE" id="PS50011">
    <property type="entry name" value="PROTEIN_KINASE_DOM"/>
    <property type="match status" value="1"/>
</dbReference>
<dbReference type="Gene3D" id="1.10.510.10">
    <property type="entry name" value="Transferase(Phosphotransferase) domain 1"/>
    <property type="match status" value="1"/>
</dbReference>
<sequence>MDKYILHDVLGEGSFGKVTLATIGDQYVAIKSIKPYPGNVGFSPVLIKENDILMRNDHPNVINALDIIQSDEVVNIVMPFADGSLSQAITYMRRNNKNYVSNKSLYGHKIDIISQLLCGLSYLHSNGILHLDIKPDNVLVFGNTYRLADFGLALFCIKESCPSDGGIGGTPSFTPPEMNIGEYHNVSTKQDMWAMGMIVWYVATGVLPHWDATDPKWFVRNRPSTGVRVFDEMVYRCTRFDPMNRASADDLLKGILSLRKCIVYKTVMASYPRIPDDVKYLCSRSDAINTFTSECRRYNIPEMWPVALMIYDKYLLSENAIYIPHASLVSTCMWIGTKMVFMTHTRMPLPSYFISDMVHFESVILNAIKWNVGYPTVFTNFIQYNNTTMNMPEMGRLIEFMTNIHQLNNIQIYDSITTVEQYV</sequence>
<dbReference type="InterPro" id="IPR008271">
    <property type="entry name" value="Ser/Thr_kinase_AS"/>
</dbReference>
<dbReference type="SUPFAM" id="SSF47954">
    <property type="entry name" value="Cyclin-like"/>
    <property type="match status" value="1"/>
</dbReference>
<evidence type="ECO:0000313" key="4">
    <source>
        <dbReference type="EMBL" id="QHU35564.1"/>
    </source>
</evidence>
<dbReference type="EMBL" id="MN740609">
    <property type="protein sequence ID" value="QHU35564.1"/>
    <property type="molecule type" value="Genomic_DNA"/>
</dbReference>
<protein>
    <recommendedName>
        <fullName evidence="3">Protein kinase domain-containing protein</fullName>
    </recommendedName>
</protein>
<dbReference type="Pfam" id="PF00069">
    <property type="entry name" value="Pkinase"/>
    <property type="match status" value="1"/>
</dbReference>
<organism evidence="4">
    <name type="scientific">viral metagenome</name>
    <dbReference type="NCBI Taxonomy" id="1070528"/>
    <lineage>
        <taxon>unclassified sequences</taxon>
        <taxon>metagenomes</taxon>
        <taxon>organismal metagenomes</taxon>
    </lineage>
</organism>
<dbReference type="PANTHER" id="PTHR44167">
    <property type="entry name" value="OVARIAN-SPECIFIC SERINE/THREONINE-PROTEIN KINASE LOK-RELATED"/>
    <property type="match status" value="1"/>
</dbReference>
<dbReference type="InterPro" id="IPR000719">
    <property type="entry name" value="Prot_kinase_dom"/>
</dbReference>
<dbReference type="InterPro" id="IPR017441">
    <property type="entry name" value="Protein_kinase_ATP_BS"/>
</dbReference>
<evidence type="ECO:0000256" key="1">
    <source>
        <dbReference type="ARBA" id="ARBA00022741"/>
    </source>
</evidence>
<dbReference type="PROSITE" id="PS00108">
    <property type="entry name" value="PROTEIN_KINASE_ST"/>
    <property type="match status" value="1"/>
</dbReference>
<dbReference type="InterPro" id="IPR036915">
    <property type="entry name" value="Cyclin-like_sf"/>
</dbReference>
<feature type="domain" description="Protein kinase" evidence="3">
    <location>
        <begin position="4"/>
        <end position="258"/>
    </location>
</feature>
<reference evidence="4" key="1">
    <citation type="journal article" date="2020" name="Nature">
        <title>Giant virus diversity and host interactions through global metagenomics.</title>
        <authorList>
            <person name="Schulz F."/>
            <person name="Roux S."/>
            <person name="Paez-Espino D."/>
            <person name="Jungbluth S."/>
            <person name="Walsh D.A."/>
            <person name="Denef V.J."/>
            <person name="McMahon K.D."/>
            <person name="Konstantinidis K.T."/>
            <person name="Eloe-Fadrosh E.A."/>
            <person name="Kyrpides N.C."/>
            <person name="Woyke T."/>
        </authorList>
    </citation>
    <scope>NUCLEOTIDE SEQUENCE</scope>
    <source>
        <strain evidence="4">GVMAG-S-1029409-49</strain>
    </source>
</reference>
<dbReference type="SMART" id="SM00220">
    <property type="entry name" value="S_TKc"/>
    <property type="match status" value="1"/>
</dbReference>
<dbReference type="AlphaFoldDB" id="A0A6C0M163"/>
<evidence type="ECO:0000259" key="3">
    <source>
        <dbReference type="PROSITE" id="PS50011"/>
    </source>
</evidence>
<accession>A0A6C0M163</accession>
<dbReference type="InterPro" id="IPR011009">
    <property type="entry name" value="Kinase-like_dom_sf"/>
</dbReference>
<dbReference type="GO" id="GO:0005524">
    <property type="term" value="F:ATP binding"/>
    <property type="evidence" value="ECO:0007669"/>
    <property type="project" value="UniProtKB-KW"/>
</dbReference>
<dbReference type="GO" id="GO:0004674">
    <property type="term" value="F:protein serine/threonine kinase activity"/>
    <property type="evidence" value="ECO:0007669"/>
    <property type="project" value="TreeGrafter"/>
</dbReference>